<proteinExistence type="predicted"/>
<evidence type="ECO:0000313" key="2">
    <source>
        <dbReference type="Proteomes" id="UP001165080"/>
    </source>
</evidence>
<dbReference type="AlphaFoldDB" id="A0A9W6BER2"/>
<protein>
    <submittedName>
        <fullName evidence="1">Uncharacterized protein</fullName>
    </submittedName>
</protein>
<organism evidence="1 2">
    <name type="scientific">Pleodorina starrii</name>
    <dbReference type="NCBI Taxonomy" id="330485"/>
    <lineage>
        <taxon>Eukaryota</taxon>
        <taxon>Viridiplantae</taxon>
        <taxon>Chlorophyta</taxon>
        <taxon>core chlorophytes</taxon>
        <taxon>Chlorophyceae</taxon>
        <taxon>CS clade</taxon>
        <taxon>Chlamydomonadales</taxon>
        <taxon>Volvocaceae</taxon>
        <taxon>Pleodorina</taxon>
    </lineage>
</organism>
<sequence length="150" mass="15246">MTEVAGHTSVSEGDKGARTLTAEGKAGYSSFGAHAEGGAHVMRLINDKTEGMEMDVKVLGASAGVKAGYIDGSLAAKVNAGVHLVDADVGAFRLKLGAGVSTGAQMKDNSVEAKVAGCGVTLGQKIGVSVFDNEFSIDLKKLGRFFGIGK</sequence>
<evidence type="ECO:0000313" key="1">
    <source>
        <dbReference type="EMBL" id="GLC50450.1"/>
    </source>
</evidence>
<dbReference type="Proteomes" id="UP001165080">
    <property type="component" value="Unassembled WGS sequence"/>
</dbReference>
<reference evidence="1 2" key="1">
    <citation type="journal article" date="2023" name="Commun. Biol.">
        <title>Reorganization of the ancestral sex-determining regions during the evolution of trioecy in Pleodorina starrii.</title>
        <authorList>
            <person name="Takahashi K."/>
            <person name="Suzuki S."/>
            <person name="Kawai-Toyooka H."/>
            <person name="Yamamoto K."/>
            <person name="Hamaji T."/>
            <person name="Ootsuki R."/>
            <person name="Yamaguchi H."/>
            <person name="Kawachi M."/>
            <person name="Higashiyama T."/>
            <person name="Nozaki H."/>
        </authorList>
    </citation>
    <scope>NUCLEOTIDE SEQUENCE [LARGE SCALE GENOMIC DNA]</scope>
    <source>
        <strain evidence="1 2">NIES-4479</strain>
    </source>
</reference>
<dbReference type="EMBL" id="BRXU01000003">
    <property type="protein sequence ID" value="GLC50450.1"/>
    <property type="molecule type" value="Genomic_DNA"/>
</dbReference>
<comment type="caution">
    <text evidence="1">The sequence shown here is derived from an EMBL/GenBank/DDBJ whole genome shotgun (WGS) entry which is preliminary data.</text>
</comment>
<name>A0A9W6BER2_9CHLO</name>
<keyword evidence="2" id="KW-1185">Reference proteome</keyword>
<accession>A0A9W6BER2</accession>
<dbReference type="OrthoDB" id="2985181at2759"/>
<gene>
    <name evidence="1" type="primary">PLEST000081</name>
    <name evidence="1" type="ORF">PLESTB_000380600</name>
</gene>